<reference evidence="1" key="1">
    <citation type="submission" date="2022-02" db="EMBL/GenBank/DDBJ databases">
        <title>Plant Genome Project.</title>
        <authorList>
            <person name="Zhang R.-G."/>
        </authorList>
    </citation>
    <scope>NUCLEOTIDE SEQUENCE</scope>
    <source>
        <strain evidence="1">AT1</strain>
    </source>
</reference>
<evidence type="ECO:0000313" key="2">
    <source>
        <dbReference type="Proteomes" id="UP001062846"/>
    </source>
</evidence>
<protein>
    <submittedName>
        <fullName evidence="1">Uncharacterized protein</fullName>
    </submittedName>
</protein>
<organism evidence="1 2">
    <name type="scientific">Rhododendron molle</name>
    <name type="common">Chinese azalea</name>
    <name type="synonym">Azalea mollis</name>
    <dbReference type="NCBI Taxonomy" id="49168"/>
    <lineage>
        <taxon>Eukaryota</taxon>
        <taxon>Viridiplantae</taxon>
        <taxon>Streptophyta</taxon>
        <taxon>Embryophyta</taxon>
        <taxon>Tracheophyta</taxon>
        <taxon>Spermatophyta</taxon>
        <taxon>Magnoliopsida</taxon>
        <taxon>eudicotyledons</taxon>
        <taxon>Gunneridae</taxon>
        <taxon>Pentapetalae</taxon>
        <taxon>asterids</taxon>
        <taxon>Ericales</taxon>
        <taxon>Ericaceae</taxon>
        <taxon>Ericoideae</taxon>
        <taxon>Rhodoreae</taxon>
        <taxon>Rhododendron</taxon>
    </lineage>
</organism>
<accession>A0ACC0N0U9</accession>
<proteinExistence type="predicted"/>
<gene>
    <name evidence="1" type="ORF">RHMOL_Rhmol07G0158100</name>
</gene>
<evidence type="ECO:0000313" key="1">
    <source>
        <dbReference type="EMBL" id="KAI8546933.1"/>
    </source>
</evidence>
<sequence length="187" mass="21022">MMSHRAVRPLSCNTLDMGTANIDRLRRKEAVPNWFRLSQRLVRVDTLEETPLFEVQVAQEEQPLLGEPVVEESIVSIPPENPLPMADQGDGIEKLRQNMANMDIQFKQSLAGVDAQLTASVVSMKNDMNMLMESMHEITDKLLTKTSLQFEQPPKVEIPAADPNLVALMDKIGKLEESVQETKRLGK</sequence>
<dbReference type="Proteomes" id="UP001062846">
    <property type="component" value="Chromosome 7"/>
</dbReference>
<keyword evidence="2" id="KW-1185">Reference proteome</keyword>
<name>A0ACC0N0U9_RHOML</name>
<comment type="caution">
    <text evidence="1">The sequence shown here is derived from an EMBL/GenBank/DDBJ whole genome shotgun (WGS) entry which is preliminary data.</text>
</comment>
<dbReference type="EMBL" id="CM046394">
    <property type="protein sequence ID" value="KAI8546933.1"/>
    <property type="molecule type" value="Genomic_DNA"/>
</dbReference>